<dbReference type="Pfam" id="PF26602">
    <property type="entry name" value="HVO_2718_N"/>
    <property type="match status" value="1"/>
</dbReference>
<reference evidence="3" key="1">
    <citation type="journal article" date="2015" name="Proc. Natl. Acad. Sci. U.S.A.">
        <title>Networks of energetic and metabolic interactions define dynamics in microbial communities.</title>
        <authorList>
            <person name="Embree M."/>
            <person name="Liu J.K."/>
            <person name="Al-Bassam M.M."/>
            <person name="Zengler K."/>
        </authorList>
    </citation>
    <scope>NUCLEOTIDE SEQUENCE</scope>
</reference>
<protein>
    <submittedName>
        <fullName evidence="3">Putative hth-type transcriptional regulator</fullName>
    </submittedName>
</protein>
<dbReference type="Gene3D" id="1.10.260.40">
    <property type="entry name" value="lambda repressor-like DNA-binding domains"/>
    <property type="match status" value="1"/>
</dbReference>
<name>A0A0W8FIC9_9ZZZZ</name>
<evidence type="ECO:0000313" key="3">
    <source>
        <dbReference type="EMBL" id="KUG20652.1"/>
    </source>
</evidence>
<dbReference type="PANTHER" id="PTHR10245:SF15">
    <property type="entry name" value="ENDOTHELIAL DIFFERENTIATION-RELATED FACTOR 1"/>
    <property type="match status" value="1"/>
</dbReference>
<proteinExistence type="predicted"/>
<dbReference type="EMBL" id="LNQE01001160">
    <property type="protein sequence ID" value="KUG20652.1"/>
    <property type="molecule type" value="Genomic_DNA"/>
</dbReference>
<evidence type="ECO:0000256" key="1">
    <source>
        <dbReference type="ARBA" id="ARBA00023125"/>
    </source>
</evidence>
<dbReference type="CDD" id="cd00093">
    <property type="entry name" value="HTH_XRE"/>
    <property type="match status" value="1"/>
</dbReference>
<keyword evidence="1" id="KW-0238">DNA-binding</keyword>
<dbReference type="PANTHER" id="PTHR10245">
    <property type="entry name" value="ENDOTHELIAL DIFFERENTIATION-RELATED FACTOR 1 MULTIPROTEIN BRIDGING FACTOR 1"/>
    <property type="match status" value="1"/>
</dbReference>
<dbReference type="InterPro" id="IPR010982">
    <property type="entry name" value="Lambda_DNA-bd_dom_sf"/>
</dbReference>
<comment type="caution">
    <text evidence="3">The sequence shown here is derived from an EMBL/GenBank/DDBJ whole genome shotgun (WGS) entry which is preliminary data.</text>
</comment>
<dbReference type="SMART" id="SM00530">
    <property type="entry name" value="HTH_XRE"/>
    <property type="match status" value="1"/>
</dbReference>
<sequence>MVASNNYIGKMNIKVCAKTMQCELCGALIQGPKKTVRIEGAELRVCARCARYGTEVQQSRGGVGDRTRKEQQLVPQARRRTRDVFDLIEGDIVDDYNERIRAAREAKGWSQQALAFEIKEREILIKKIEKGDLIPEDDVRRKLEKVLGIRLIDSLEGGTSSRAGGRVTTTMGDVMSVKKSRK</sequence>
<dbReference type="Pfam" id="PF01381">
    <property type="entry name" value="HTH_3"/>
    <property type="match status" value="1"/>
</dbReference>
<dbReference type="InterPro" id="IPR004451">
    <property type="entry name" value="MJ0586"/>
</dbReference>
<dbReference type="AlphaFoldDB" id="A0A0W8FIC9"/>
<dbReference type="InterPro" id="IPR001387">
    <property type="entry name" value="Cro/C1-type_HTH"/>
</dbReference>
<dbReference type="GO" id="GO:0003677">
    <property type="term" value="F:DNA binding"/>
    <property type="evidence" value="ECO:0007669"/>
    <property type="project" value="UniProtKB-KW"/>
</dbReference>
<organism evidence="3">
    <name type="scientific">hydrocarbon metagenome</name>
    <dbReference type="NCBI Taxonomy" id="938273"/>
    <lineage>
        <taxon>unclassified sequences</taxon>
        <taxon>metagenomes</taxon>
        <taxon>ecological metagenomes</taxon>
    </lineage>
</organism>
<gene>
    <name evidence="3" type="ORF">ASZ90_009602</name>
</gene>
<dbReference type="InterPro" id="IPR058562">
    <property type="entry name" value="MJ0586_N"/>
</dbReference>
<evidence type="ECO:0000259" key="2">
    <source>
        <dbReference type="PROSITE" id="PS50943"/>
    </source>
</evidence>
<accession>A0A0W8FIC9</accession>
<dbReference type="PROSITE" id="PS50943">
    <property type="entry name" value="HTH_CROC1"/>
    <property type="match status" value="1"/>
</dbReference>
<dbReference type="NCBIfam" id="TIGR00270">
    <property type="entry name" value="multiprotein bridging factor aMBF1"/>
    <property type="match status" value="1"/>
</dbReference>
<dbReference type="SUPFAM" id="SSF47413">
    <property type="entry name" value="lambda repressor-like DNA-binding domains"/>
    <property type="match status" value="1"/>
</dbReference>
<feature type="domain" description="HTH cro/C1-type" evidence="2">
    <location>
        <begin position="100"/>
        <end position="155"/>
    </location>
</feature>